<accession>A0A1D8NEF9</accession>
<dbReference type="Proteomes" id="UP000182444">
    <property type="component" value="Chromosome 1D"/>
</dbReference>
<proteinExistence type="predicted"/>
<organism evidence="1 2">
    <name type="scientific">Yarrowia lipolytica</name>
    <name type="common">Candida lipolytica</name>
    <dbReference type="NCBI Taxonomy" id="4952"/>
    <lineage>
        <taxon>Eukaryota</taxon>
        <taxon>Fungi</taxon>
        <taxon>Dikarya</taxon>
        <taxon>Ascomycota</taxon>
        <taxon>Saccharomycotina</taxon>
        <taxon>Dipodascomycetes</taxon>
        <taxon>Dipodascales</taxon>
        <taxon>Dipodascales incertae sedis</taxon>
        <taxon>Yarrowia</taxon>
    </lineage>
</organism>
<protein>
    <submittedName>
        <fullName evidence="1">Uncharacterized protein</fullName>
    </submittedName>
</protein>
<dbReference type="AlphaFoldDB" id="A0A1D8NEF9"/>
<dbReference type="RefSeq" id="XP_068138793.1">
    <property type="nucleotide sequence ID" value="XM_068282692.1"/>
</dbReference>
<gene>
    <name evidence="1" type="ORF">YALI1_D16729g</name>
</gene>
<sequence>MTRFVRLPGEVHCRRRHAGDTTECFSSSSQPESVNDGFLYKHWSTELVEMDRVSSSPRHILVHDKS</sequence>
<dbReference type="VEuPathDB" id="FungiDB:YALI1_D16729g"/>
<dbReference type="EMBL" id="CP017556">
    <property type="protein sequence ID" value="AOW04019.1"/>
    <property type="molecule type" value="Genomic_DNA"/>
</dbReference>
<dbReference type="GeneID" id="94583301"/>
<evidence type="ECO:0000313" key="2">
    <source>
        <dbReference type="Proteomes" id="UP000182444"/>
    </source>
</evidence>
<evidence type="ECO:0000313" key="1">
    <source>
        <dbReference type="EMBL" id="AOW04019.1"/>
    </source>
</evidence>
<reference evidence="1 2" key="1">
    <citation type="journal article" date="2016" name="PLoS ONE">
        <title>Sequence Assembly of Yarrowia lipolytica Strain W29/CLIB89 Shows Transposable Element Diversity.</title>
        <authorList>
            <person name="Magnan C."/>
            <person name="Yu J."/>
            <person name="Chang I."/>
            <person name="Jahn E."/>
            <person name="Kanomata Y."/>
            <person name="Wu J."/>
            <person name="Zeller M."/>
            <person name="Oakes M."/>
            <person name="Baldi P."/>
            <person name="Sandmeyer S."/>
        </authorList>
    </citation>
    <scope>NUCLEOTIDE SEQUENCE [LARGE SCALE GENOMIC DNA]</scope>
    <source>
        <strain evidence="2">CLIB89(W29)</strain>
    </source>
</reference>
<name>A0A1D8NEF9_YARLL</name>